<dbReference type="PANTHER" id="PTHR11839">
    <property type="entry name" value="UDP/ADP-SUGAR PYROPHOSPHATASE"/>
    <property type="match status" value="1"/>
</dbReference>
<dbReference type="CDD" id="cd24158">
    <property type="entry name" value="NUDIX_ADPRase_Rv1700"/>
    <property type="match status" value="1"/>
</dbReference>
<evidence type="ECO:0000313" key="3">
    <source>
        <dbReference type="EMBL" id="BAV87632.1"/>
    </source>
</evidence>
<keyword evidence="5" id="KW-1185">Reference proteome</keyword>
<evidence type="ECO:0000256" key="1">
    <source>
        <dbReference type="ARBA" id="ARBA00022801"/>
    </source>
</evidence>
<accession>A0A2Z5QYV4</accession>
<dbReference type="GO" id="GO:0047631">
    <property type="term" value="F:ADP-ribose diphosphatase activity"/>
    <property type="evidence" value="ECO:0007669"/>
    <property type="project" value="UniProtKB-EC"/>
</dbReference>
<dbReference type="SUPFAM" id="SSF55811">
    <property type="entry name" value="Nudix"/>
    <property type="match status" value="1"/>
</dbReference>
<dbReference type="InterPro" id="IPR000086">
    <property type="entry name" value="NUDIX_hydrolase_dom"/>
</dbReference>
<dbReference type="EMBL" id="AP017895">
    <property type="protein sequence ID" value="BAV87632.1"/>
    <property type="molecule type" value="Genomic_DNA"/>
</dbReference>
<dbReference type="Proteomes" id="UP000250241">
    <property type="component" value="Chromosome"/>
</dbReference>
<dbReference type="GO" id="GO:0019693">
    <property type="term" value="P:ribose phosphate metabolic process"/>
    <property type="evidence" value="ECO:0007669"/>
    <property type="project" value="TreeGrafter"/>
</dbReference>
<dbReference type="GO" id="GO:0006753">
    <property type="term" value="P:nucleoside phosphate metabolic process"/>
    <property type="evidence" value="ECO:0007669"/>
    <property type="project" value="TreeGrafter"/>
</dbReference>
<name>A0A2Z5QYV4_9MICC</name>
<reference evidence="3 5" key="1">
    <citation type="submission" date="2016-10" db="EMBL/GenBank/DDBJ databases">
        <title>Genome sequence of Rothia aeria strain JCM11412.</title>
        <authorList>
            <person name="Nambu T."/>
        </authorList>
    </citation>
    <scope>NUCLEOTIDE SEQUENCE [LARGE SCALE GENOMIC DNA]</scope>
    <source>
        <strain evidence="3 5">JCM 11412</strain>
    </source>
</reference>
<keyword evidence="1 4" id="KW-0378">Hydrolase</keyword>
<dbReference type="EMBL" id="LR134479">
    <property type="protein sequence ID" value="VEI22647.1"/>
    <property type="molecule type" value="Genomic_DNA"/>
</dbReference>
<dbReference type="GO" id="GO:0005829">
    <property type="term" value="C:cytosol"/>
    <property type="evidence" value="ECO:0007669"/>
    <property type="project" value="TreeGrafter"/>
</dbReference>
<dbReference type="Proteomes" id="UP000282386">
    <property type="component" value="Chromosome"/>
</dbReference>
<dbReference type="AlphaFoldDB" id="A0A2Z5QYV4"/>
<dbReference type="Gene3D" id="3.90.79.10">
    <property type="entry name" value="Nucleoside Triphosphate Pyrophosphohydrolase"/>
    <property type="match status" value="1"/>
</dbReference>
<dbReference type="EC" id="3.6.1.13" evidence="4"/>
<protein>
    <submittedName>
        <fullName evidence="3">ADP-ribose pyrophosphatase</fullName>
        <ecNumber evidence="4">3.6.1.13</ecNumber>
    </submittedName>
</protein>
<evidence type="ECO:0000259" key="2">
    <source>
        <dbReference type="PROSITE" id="PS51462"/>
    </source>
</evidence>
<organism evidence="3 5">
    <name type="scientific">Rothia aeria</name>
    <dbReference type="NCBI Taxonomy" id="172042"/>
    <lineage>
        <taxon>Bacteria</taxon>
        <taxon>Bacillati</taxon>
        <taxon>Actinomycetota</taxon>
        <taxon>Actinomycetes</taxon>
        <taxon>Micrococcales</taxon>
        <taxon>Micrococcaceae</taxon>
        <taxon>Rothia</taxon>
    </lineage>
</organism>
<dbReference type="PROSITE" id="PS51462">
    <property type="entry name" value="NUDIX"/>
    <property type="match status" value="1"/>
</dbReference>
<evidence type="ECO:0000313" key="6">
    <source>
        <dbReference type="Proteomes" id="UP000282386"/>
    </source>
</evidence>
<feature type="domain" description="Nudix hydrolase" evidence="2">
    <location>
        <begin position="63"/>
        <end position="197"/>
    </location>
</feature>
<proteinExistence type="predicted"/>
<gene>
    <name evidence="4" type="primary">nudF</name>
    <name evidence="4" type="ORF">NCTC10207_00731</name>
    <name evidence="3" type="ORF">RA11412_1333</name>
</gene>
<sequence>MGDMSTKPAASSLNPEYADIVDTPSLREVTSREHKYCGHVLDVTVEKYLLSPHGPELTRDVVGMPGAVAVATLDEHDRILLLNQYRHPVRMNLWEVPAGLLDIEGEDPLAAAQRELAEEADLEAKTWHTLIDYYTTPGGADEAGRIYLARGLRRIPEGQRIPRGEEEAEITYRWVPLDAAVQLVLAGHIHNGLANQAIMAAYVASQVGFANLRSATDSWDFHPYLGGRRTRYRNVH</sequence>
<dbReference type="RefSeq" id="WP_023133375.1">
    <property type="nucleotide sequence ID" value="NZ_CAUOLR010000096.1"/>
</dbReference>
<evidence type="ECO:0000313" key="5">
    <source>
        <dbReference type="Proteomes" id="UP000250241"/>
    </source>
</evidence>
<dbReference type="KEGG" id="raj:RA11412_1333"/>
<evidence type="ECO:0000313" key="4">
    <source>
        <dbReference type="EMBL" id="VEI22647.1"/>
    </source>
</evidence>
<dbReference type="Pfam" id="PF00293">
    <property type="entry name" value="NUDIX"/>
    <property type="match status" value="1"/>
</dbReference>
<dbReference type="PANTHER" id="PTHR11839:SF31">
    <property type="entry name" value="ADP-RIBOSE PYROPHOSPHATASE"/>
    <property type="match status" value="1"/>
</dbReference>
<dbReference type="GeneID" id="93861172"/>
<dbReference type="InterPro" id="IPR015797">
    <property type="entry name" value="NUDIX_hydrolase-like_dom_sf"/>
</dbReference>
<reference evidence="4 6" key="2">
    <citation type="submission" date="2018-12" db="EMBL/GenBank/DDBJ databases">
        <authorList>
            <consortium name="Pathogen Informatics"/>
        </authorList>
    </citation>
    <scope>NUCLEOTIDE SEQUENCE [LARGE SCALE GENOMIC DNA]</scope>
    <source>
        <strain evidence="4 6">NCTC10207</strain>
    </source>
</reference>